<dbReference type="OrthoDB" id="5843211at2759"/>
<keyword evidence="2" id="KW-1185">Reference proteome</keyword>
<reference evidence="1 2" key="1">
    <citation type="submission" date="2013-12" db="EMBL/GenBank/DDBJ databases">
        <title>Draft genome of the parsitic nematode Ancylostoma duodenale.</title>
        <authorList>
            <person name="Mitreva M."/>
        </authorList>
    </citation>
    <scope>NUCLEOTIDE SEQUENCE [LARGE SCALE GENOMIC DNA]</scope>
    <source>
        <strain evidence="1 2">Zhejiang</strain>
    </source>
</reference>
<protein>
    <submittedName>
        <fullName evidence="1">Uncharacterized protein</fullName>
    </submittedName>
</protein>
<dbReference type="Proteomes" id="UP000054047">
    <property type="component" value="Unassembled WGS sequence"/>
</dbReference>
<accession>A0A0C2DZE6</accession>
<sequence>MSKPEDMCTGDACFAKGCGLGFPRLQSFLRMENYLDYQGSLICARYEATPATVMNGCTCTQPSGLCNELNKTRNFQVNSCCEFFQRKNFAFDIHRKNCESLQQSCSFGFISNGIRK</sequence>
<dbReference type="EMBL" id="KN726389">
    <property type="protein sequence ID" value="KIH68387.1"/>
    <property type="molecule type" value="Genomic_DNA"/>
</dbReference>
<name>A0A0C2DZE6_9BILA</name>
<evidence type="ECO:0000313" key="2">
    <source>
        <dbReference type="Proteomes" id="UP000054047"/>
    </source>
</evidence>
<gene>
    <name evidence="1" type="ORF">ANCDUO_01275</name>
</gene>
<dbReference type="AlphaFoldDB" id="A0A0C2DZE6"/>
<organism evidence="1 2">
    <name type="scientific">Ancylostoma duodenale</name>
    <dbReference type="NCBI Taxonomy" id="51022"/>
    <lineage>
        <taxon>Eukaryota</taxon>
        <taxon>Metazoa</taxon>
        <taxon>Ecdysozoa</taxon>
        <taxon>Nematoda</taxon>
        <taxon>Chromadorea</taxon>
        <taxon>Rhabditida</taxon>
        <taxon>Rhabditina</taxon>
        <taxon>Rhabditomorpha</taxon>
        <taxon>Strongyloidea</taxon>
        <taxon>Ancylostomatidae</taxon>
        <taxon>Ancylostomatinae</taxon>
        <taxon>Ancylostoma</taxon>
    </lineage>
</organism>
<proteinExistence type="predicted"/>
<evidence type="ECO:0000313" key="1">
    <source>
        <dbReference type="EMBL" id="KIH68387.1"/>
    </source>
</evidence>